<protein>
    <submittedName>
        <fullName evidence="1">Uncharacterized protein</fullName>
    </submittedName>
</protein>
<organism evidence="1 2">
    <name type="scientific">Prorocentrum cordatum</name>
    <dbReference type="NCBI Taxonomy" id="2364126"/>
    <lineage>
        <taxon>Eukaryota</taxon>
        <taxon>Sar</taxon>
        <taxon>Alveolata</taxon>
        <taxon>Dinophyceae</taxon>
        <taxon>Prorocentrales</taxon>
        <taxon>Prorocentraceae</taxon>
        <taxon>Prorocentrum</taxon>
    </lineage>
</organism>
<proteinExistence type="predicted"/>
<accession>A0ABN9SQV7</accession>
<dbReference type="EMBL" id="CAUYUJ010012614">
    <property type="protein sequence ID" value="CAK0834288.1"/>
    <property type="molecule type" value="Genomic_DNA"/>
</dbReference>
<keyword evidence="2" id="KW-1185">Reference proteome</keyword>
<reference evidence="1" key="1">
    <citation type="submission" date="2023-10" db="EMBL/GenBank/DDBJ databases">
        <authorList>
            <person name="Chen Y."/>
            <person name="Shah S."/>
            <person name="Dougan E. K."/>
            <person name="Thang M."/>
            <person name="Chan C."/>
        </authorList>
    </citation>
    <scope>NUCLEOTIDE SEQUENCE [LARGE SCALE GENOMIC DNA]</scope>
</reference>
<sequence>ASMASVEALASAQAGADWRRRNSASSDDAALHAATVDLKDGFHQFKSPHLSEWFALDVPGVRAMDLGAQQVYGGDAGSCVEAAPDDYAWPACSGPSMGWSWALWICHESLAHATRSSADPHDAAVLDKAPAVRLERDMAGGFPRADNAGIIGVERDLVRARLERMTAALDLLGLKWHEAGRGRRGGDPGRLRPKQKRLWRLGGGLTFLLKWRKAAGWQIPAVLGHLVSFFQLLTPGPSVFRAPCDFARQYLGEMRGLPTAALHVQRVARSFLFMSAGRWWPPPCPVALMTGASTKGRALQETDATPDE</sequence>
<name>A0ABN9SQV7_9DINO</name>
<gene>
    <name evidence="1" type="ORF">PCOR1329_LOCUS31752</name>
</gene>
<feature type="non-terminal residue" evidence="1">
    <location>
        <position position="1"/>
    </location>
</feature>
<dbReference type="Proteomes" id="UP001189429">
    <property type="component" value="Unassembled WGS sequence"/>
</dbReference>
<evidence type="ECO:0000313" key="2">
    <source>
        <dbReference type="Proteomes" id="UP001189429"/>
    </source>
</evidence>
<evidence type="ECO:0000313" key="1">
    <source>
        <dbReference type="EMBL" id="CAK0834288.1"/>
    </source>
</evidence>
<comment type="caution">
    <text evidence="1">The sequence shown here is derived from an EMBL/GenBank/DDBJ whole genome shotgun (WGS) entry which is preliminary data.</text>
</comment>
<feature type="non-terminal residue" evidence="1">
    <location>
        <position position="308"/>
    </location>
</feature>